<accession>H1L0W2</accession>
<dbReference type="RefSeq" id="WP_007045109.1">
    <property type="nucleotide sequence ID" value="NZ_AGJL01000053.1"/>
</dbReference>
<proteinExistence type="predicted"/>
<protein>
    <submittedName>
        <fullName evidence="1">2-hydroxyglutaryl-CoA dehydratase D-component</fullName>
    </submittedName>
</protein>
<dbReference type="STRING" id="647171.MetfoDRAFT_1686"/>
<comment type="caution">
    <text evidence="1">The sequence shown here is derived from an EMBL/GenBank/DDBJ whole genome shotgun (WGS) entry which is preliminary data.</text>
</comment>
<name>H1L0W2_9EURY</name>
<gene>
    <name evidence="1" type="ORF">MetfoDRAFT_1686</name>
</gene>
<dbReference type="EMBL" id="AGJL01000053">
    <property type="protein sequence ID" value="EHP84381.1"/>
    <property type="molecule type" value="Genomic_DNA"/>
</dbReference>
<organism evidence="1 2">
    <name type="scientific">Methanotorris formicicus Mc-S-70</name>
    <dbReference type="NCBI Taxonomy" id="647171"/>
    <lineage>
        <taxon>Archaea</taxon>
        <taxon>Methanobacteriati</taxon>
        <taxon>Methanobacteriota</taxon>
        <taxon>Methanomada group</taxon>
        <taxon>Methanococci</taxon>
        <taxon>Methanococcales</taxon>
        <taxon>Methanocaldococcaceae</taxon>
        <taxon>Methanotorris</taxon>
    </lineage>
</organism>
<keyword evidence="2" id="KW-1185">Reference proteome</keyword>
<evidence type="ECO:0000313" key="1">
    <source>
        <dbReference type="EMBL" id="EHP84381.1"/>
    </source>
</evidence>
<dbReference type="AlphaFoldDB" id="H1L0W2"/>
<dbReference type="Proteomes" id="UP000003706">
    <property type="component" value="Unassembled WGS sequence"/>
</dbReference>
<reference evidence="1 2" key="1">
    <citation type="submission" date="2011-09" db="EMBL/GenBank/DDBJ databases">
        <title>The draft genome of Methanotorris formicicus Mc-S-70.</title>
        <authorList>
            <consortium name="US DOE Joint Genome Institute (JGI-PGF)"/>
            <person name="Lucas S."/>
            <person name="Han J."/>
            <person name="Lapidus A."/>
            <person name="Cheng J.-F."/>
            <person name="Goodwin L."/>
            <person name="Pitluck S."/>
            <person name="Peters L."/>
            <person name="Land M.L."/>
            <person name="Hauser L."/>
            <person name="Sieprawska-Lupa M."/>
            <person name="Takai K."/>
            <person name="Miyazaki J."/>
            <person name="Whitman W."/>
            <person name="Woyke T.J."/>
        </authorList>
    </citation>
    <scope>NUCLEOTIDE SEQUENCE [LARGE SCALE GENOMIC DNA]</scope>
    <source>
        <strain evidence="1 2">Mc-S-70</strain>
    </source>
</reference>
<sequence>MKVGITAIVPPEIIYSTNHTPLDLNNFVPQSNIHPKNKLCAWTGVWRELILENKIEIDKLIVQYLRTSY</sequence>
<dbReference type="OrthoDB" id="145497at2157"/>
<evidence type="ECO:0000313" key="2">
    <source>
        <dbReference type="Proteomes" id="UP000003706"/>
    </source>
</evidence>